<dbReference type="Pfam" id="PF00857">
    <property type="entry name" value="Isochorismatase"/>
    <property type="match status" value="1"/>
</dbReference>
<dbReference type="InterPro" id="IPR036380">
    <property type="entry name" value="Isochorismatase-like_sf"/>
</dbReference>
<name>A0A1B9H1D7_9TREE</name>
<protein>
    <recommendedName>
        <fullName evidence="2">Isochorismatase-like domain-containing protein</fullName>
    </recommendedName>
</protein>
<keyword evidence="4" id="KW-1185">Reference proteome</keyword>
<proteinExistence type="inferred from homology"/>
<evidence type="ECO:0000313" key="4">
    <source>
        <dbReference type="Proteomes" id="UP000092666"/>
    </source>
</evidence>
<dbReference type="PANTHER" id="PTHR14119">
    <property type="entry name" value="HYDROLASE"/>
    <property type="match status" value="1"/>
</dbReference>
<feature type="domain" description="Isochorismatase-like" evidence="2">
    <location>
        <begin position="12"/>
        <end position="186"/>
    </location>
</feature>
<gene>
    <name evidence="3" type="ORF">I316_00969</name>
</gene>
<accession>A0A1B9H1D7</accession>
<organism evidence="3 4">
    <name type="scientific">Kwoniella heveanensis BCC8398</name>
    <dbReference type="NCBI Taxonomy" id="1296120"/>
    <lineage>
        <taxon>Eukaryota</taxon>
        <taxon>Fungi</taxon>
        <taxon>Dikarya</taxon>
        <taxon>Basidiomycota</taxon>
        <taxon>Agaricomycotina</taxon>
        <taxon>Tremellomycetes</taxon>
        <taxon>Tremellales</taxon>
        <taxon>Cryptococcaceae</taxon>
        <taxon>Kwoniella</taxon>
    </lineage>
</organism>
<evidence type="ECO:0000313" key="3">
    <source>
        <dbReference type="EMBL" id="OCF37064.1"/>
    </source>
</evidence>
<comment type="similarity">
    <text evidence="1">Belongs to the isochorismatase family.</text>
</comment>
<dbReference type="InterPro" id="IPR050993">
    <property type="entry name" value="Isochorismatase_domain"/>
</dbReference>
<dbReference type="InterPro" id="IPR000868">
    <property type="entry name" value="Isochorismatase-like_dom"/>
</dbReference>
<dbReference type="PANTHER" id="PTHR14119:SF3">
    <property type="entry name" value="ISOCHORISMATASE DOMAIN-CONTAINING PROTEIN 2"/>
    <property type="match status" value="1"/>
</dbReference>
<dbReference type="AlphaFoldDB" id="A0A1B9H1D7"/>
<dbReference type="STRING" id="1296120.A0A1B9H1D7"/>
<dbReference type="Proteomes" id="UP000092666">
    <property type="component" value="Unassembled WGS sequence"/>
</dbReference>
<dbReference type="SUPFAM" id="SSF52499">
    <property type="entry name" value="Isochorismatase-like hydrolases"/>
    <property type="match status" value="1"/>
</dbReference>
<evidence type="ECO:0000256" key="1">
    <source>
        <dbReference type="ARBA" id="ARBA00006336"/>
    </source>
</evidence>
<reference evidence="4" key="2">
    <citation type="submission" date="2013-12" db="EMBL/GenBank/DDBJ databases">
        <title>Evolution of pathogenesis and genome organization in the Tremellales.</title>
        <authorList>
            <person name="Cuomo C."/>
            <person name="Litvintseva A."/>
            <person name="Heitman J."/>
            <person name="Chen Y."/>
            <person name="Sun S."/>
            <person name="Springer D."/>
            <person name="Dromer F."/>
            <person name="Young S."/>
            <person name="Zeng Q."/>
            <person name="Chapman S."/>
            <person name="Gujja S."/>
            <person name="Saif S."/>
            <person name="Birren B."/>
        </authorList>
    </citation>
    <scope>NUCLEOTIDE SEQUENCE [LARGE SCALE GENOMIC DNA]</scope>
    <source>
        <strain evidence="4">BCC8398</strain>
    </source>
</reference>
<reference evidence="3 4" key="1">
    <citation type="submission" date="2013-07" db="EMBL/GenBank/DDBJ databases">
        <title>The Genome Sequence of Cryptococcus heveanensis BCC8398.</title>
        <authorList>
            <consortium name="The Broad Institute Genome Sequencing Platform"/>
            <person name="Cuomo C."/>
            <person name="Litvintseva A."/>
            <person name="Chen Y."/>
            <person name="Heitman J."/>
            <person name="Sun S."/>
            <person name="Springer D."/>
            <person name="Dromer F."/>
            <person name="Young S.K."/>
            <person name="Zeng Q."/>
            <person name="Gargeya S."/>
            <person name="Fitzgerald M."/>
            <person name="Abouelleil A."/>
            <person name="Alvarado L."/>
            <person name="Berlin A.M."/>
            <person name="Chapman S.B."/>
            <person name="Dewar J."/>
            <person name="Goldberg J."/>
            <person name="Griggs A."/>
            <person name="Gujja S."/>
            <person name="Hansen M."/>
            <person name="Howarth C."/>
            <person name="Imamovic A."/>
            <person name="Larimer J."/>
            <person name="McCowan C."/>
            <person name="Murphy C."/>
            <person name="Pearson M."/>
            <person name="Priest M."/>
            <person name="Roberts A."/>
            <person name="Saif S."/>
            <person name="Shea T."/>
            <person name="Sykes S."/>
            <person name="Wortman J."/>
            <person name="Nusbaum C."/>
            <person name="Birren B."/>
        </authorList>
    </citation>
    <scope>NUCLEOTIDE SEQUENCE [LARGE SCALE GENOMIC DNA]</scope>
    <source>
        <strain evidence="3 4">BCC8398</strain>
    </source>
</reference>
<evidence type="ECO:0000259" key="2">
    <source>
        <dbReference type="Pfam" id="PF00857"/>
    </source>
</evidence>
<dbReference type="OrthoDB" id="269496at2759"/>
<dbReference type="EMBL" id="KI669493">
    <property type="protein sequence ID" value="OCF37064.1"/>
    <property type="molecule type" value="Genomic_DNA"/>
</dbReference>
<dbReference type="Gene3D" id="3.40.50.850">
    <property type="entry name" value="Isochorismatase-like"/>
    <property type="match status" value="1"/>
</dbReference>
<sequence length="233" mass="26132">MVTRNRVDRHKTLLMICDVQERFREGTHGFNYMSQSIVKLIKASKYMKMATLLTEQNGSGMFGLQVLTISPLLKQPRPYLCRIGPTAHEIRSELTGPQHLGTFGKDCFTMITDEVLPFLKNYDNFILVGIEAHVCILQTVLDLLDDPRLQKRVYILADAISACHELEIPLALDRMRDMGAVVTTSEAILFQLMGDGAATDDKPISELIKAERKNTAKALETLLPHPSHTAPIK</sequence>